<dbReference type="AlphaFoldDB" id="A0A7M6DNC3"/>
<dbReference type="OrthoDB" id="10518065at2759"/>
<organism evidence="2 3">
    <name type="scientific">Clytia hemisphaerica</name>
    <dbReference type="NCBI Taxonomy" id="252671"/>
    <lineage>
        <taxon>Eukaryota</taxon>
        <taxon>Metazoa</taxon>
        <taxon>Cnidaria</taxon>
        <taxon>Hydrozoa</taxon>
        <taxon>Hydroidolina</taxon>
        <taxon>Leptothecata</taxon>
        <taxon>Obeliida</taxon>
        <taxon>Clytiidae</taxon>
        <taxon>Clytia</taxon>
    </lineage>
</organism>
<feature type="transmembrane region" description="Helical" evidence="1">
    <location>
        <begin position="34"/>
        <end position="52"/>
    </location>
</feature>
<dbReference type="Proteomes" id="UP000594262">
    <property type="component" value="Unplaced"/>
</dbReference>
<name>A0A7M6DNC3_9CNID</name>
<evidence type="ECO:0000313" key="2">
    <source>
        <dbReference type="EnsemblMetazoa" id="CLYHEMP017675.1"/>
    </source>
</evidence>
<feature type="transmembrane region" description="Helical" evidence="1">
    <location>
        <begin position="97"/>
        <end position="124"/>
    </location>
</feature>
<proteinExistence type="predicted"/>
<accession>A0A7M6DNC3</accession>
<protein>
    <submittedName>
        <fullName evidence="2">Uncharacterized protein</fullName>
    </submittedName>
</protein>
<dbReference type="EnsemblMetazoa" id="CLYHEMT017675.1">
    <property type="protein sequence ID" value="CLYHEMP017675.1"/>
    <property type="gene ID" value="CLYHEMG017675"/>
</dbReference>
<keyword evidence="3" id="KW-1185">Reference proteome</keyword>
<keyword evidence="1" id="KW-0472">Membrane</keyword>
<keyword evidence="1" id="KW-0812">Transmembrane</keyword>
<evidence type="ECO:0000256" key="1">
    <source>
        <dbReference type="SAM" id="Phobius"/>
    </source>
</evidence>
<sequence length="200" mass="23494">MATVYKISKPLALSQYDLSLPCYFRRVFGPSWDIFYGLLSVMSFSLCTWYDLEKDFYLLLLNSYFDLIIFTDASMSLFIRFYQSIQVIAVNRYIEAFYIAAWSMLGFTLDLISCTPFLAVLFFIQVGNRTLVYQIICLLRFGRLYTTARRFLDKTLYEQVTDYEDEPFNDIGLSDFAKEDLFKKDEEIGSAWIRSFCFGT</sequence>
<evidence type="ECO:0000313" key="3">
    <source>
        <dbReference type="Proteomes" id="UP000594262"/>
    </source>
</evidence>
<feature type="transmembrane region" description="Helical" evidence="1">
    <location>
        <begin position="64"/>
        <end position="85"/>
    </location>
</feature>
<reference evidence="2" key="1">
    <citation type="submission" date="2021-01" db="UniProtKB">
        <authorList>
            <consortium name="EnsemblMetazoa"/>
        </authorList>
    </citation>
    <scope>IDENTIFICATION</scope>
</reference>
<keyword evidence="1" id="KW-1133">Transmembrane helix</keyword>